<evidence type="ECO:0000313" key="2">
    <source>
        <dbReference type="Proteomes" id="UP001530377"/>
    </source>
</evidence>
<dbReference type="Gene3D" id="3.90.1410.10">
    <property type="entry name" value="set domain protein methyltransferase, domain 1"/>
    <property type="match status" value="1"/>
</dbReference>
<dbReference type="SUPFAM" id="SSF82199">
    <property type="entry name" value="SET domain"/>
    <property type="match status" value="1"/>
</dbReference>
<dbReference type="AlphaFoldDB" id="A0ABD3RFS9"/>
<comment type="caution">
    <text evidence="1">The sequence shown here is derived from an EMBL/GenBank/DDBJ whole genome shotgun (WGS) entry which is preliminary data.</text>
</comment>
<organism evidence="1 2">
    <name type="scientific">Cyclostephanos tholiformis</name>
    <dbReference type="NCBI Taxonomy" id="382380"/>
    <lineage>
        <taxon>Eukaryota</taxon>
        <taxon>Sar</taxon>
        <taxon>Stramenopiles</taxon>
        <taxon>Ochrophyta</taxon>
        <taxon>Bacillariophyta</taxon>
        <taxon>Coscinodiscophyceae</taxon>
        <taxon>Thalassiosirophycidae</taxon>
        <taxon>Stephanodiscales</taxon>
        <taxon>Stephanodiscaceae</taxon>
        <taxon>Cyclostephanos</taxon>
    </lineage>
</organism>
<feature type="non-terminal residue" evidence="1">
    <location>
        <position position="1"/>
    </location>
</feature>
<protein>
    <submittedName>
        <fullName evidence="1">Uncharacterized protein</fullName>
    </submittedName>
</protein>
<sequence length="152" mass="16829">EPLPLIPTLTILKNFVAIRDGKNRNGGTEKLIEWLEYRRGFFSSVTVNTNSQGLRGLYAKNDIMAGQIIVEVPYNSALLVGDTAWVRKDDDFDDILGSDLTSLDLLEMILPADAETDANAIASSVNLHYQGPHADVKYLRSLIVEGLKVRKV</sequence>
<dbReference type="EMBL" id="JALLPB020000246">
    <property type="protein sequence ID" value="KAL3811634.1"/>
    <property type="molecule type" value="Genomic_DNA"/>
</dbReference>
<name>A0ABD3RFS9_9STRA</name>
<evidence type="ECO:0000313" key="1">
    <source>
        <dbReference type="EMBL" id="KAL3811634.1"/>
    </source>
</evidence>
<keyword evidence="2" id="KW-1185">Reference proteome</keyword>
<gene>
    <name evidence="1" type="ORF">ACHAXA_001391</name>
</gene>
<dbReference type="InterPro" id="IPR046341">
    <property type="entry name" value="SET_dom_sf"/>
</dbReference>
<proteinExistence type="predicted"/>
<reference evidence="1 2" key="1">
    <citation type="submission" date="2024-10" db="EMBL/GenBank/DDBJ databases">
        <title>Updated reference genomes for cyclostephanoid diatoms.</title>
        <authorList>
            <person name="Roberts W.R."/>
            <person name="Alverson A.J."/>
        </authorList>
    </citation>
    <scope>NUCLEOTIDE SEQUENCE [LARGE SCALE GENOMIC DNA]</scope>
    <source>
        <strain evidence="1 2">AJA228-03</strain>
    </source>
</reference>
<accession>A0ABD3RFS9</accession>
<dbReference type="Proteomes" id="UP001530377">
    <property type="component" value="Unassembled WGS sequence"/>
</dbReference>